<dbReference type="EMBL" id="JACICB010000009">
    <property type="protein sequence ID" value="MBB3706406.1"/>
    <property type="molecule type" value="Genomic_DNA"/>
</dbReference>
<evidence type="ECO:0000313" key="4">
    <source>
        <dbReference type="EMBL" id="MBB3706406.1"/>
    </source>
</evidence>
<reference evidence="3 5" key="1">
    <citation type="submission" date="2016-03" db="EMBL/GenBank/DDBJ databases">
        <title>Complete genome of Aminobacter aminovorans KCTC 2477.</title>
        <authorList>
            <person name="Kim K.M."/>
        </authorList>
    </citation>
    <scope>NUCLEOTIDE SEQUENCE [LARGE SCALE GENOMIC DNA]</scope>
    <source>
        <strain evidence="3 5">KCTC 2477</strain>
    </source>
</reference>
<organism evidence="3 5">
    <name type="scientific">Aminobacter aminovorans</name>
    <name type="common">Chelatobacter heintzii</name>
    <dbReference type="NCBI Taxonomy" id="83263"/>
    <lineage>
        <taxon>Bacteria</taxon>
        <taxon>Pseudomonadati</taxon>
        <taxon>Pseudomonadota</taxon>
        <taxon>Alphaproteobacteria</taxon>
        <taxon>Hyphomicrobiales</taxon>
        <taxon>Phyllobacteriaceae</taxon>
        <taxon>Aminobacter</taxon>
    </lineage>
</organism>
<dbReference type="Proteomes" id="UP000075755">
    <property type="component" value="Chromosome"/>
</dbReference>
<dbReference type="SUPFAM" id="SSF51182">
    <property type="entry name" value="RmlC-like cupins"/>
    <property type="match status" value="1"/>
</dbReference>
<evidence type="ECO:0000313" key="3">
    <source>
        <dbReference type="EMBL" id="AMS40656.1"/>
    </source>
</evidence>
<dbReference type="CDD" id="cd06121">
    <property type="entry name" value="cupin_YML079wp"/>
    <property type="match status" value="1"/>
</dbReference>
<dbReference type="InterPro" id="IPR009327">
    <property type="entry name" value="Cupin_DUF985"/>
</dbReference>
<dbReference type="Pfam" id="PF06172">
    <property type="entry name" value="Cupin_5"/>
    <property type="match status" value="1"/>
</dbReference>
<proteinExistence type="predicted"/>
<dbReference type="InterPro" id="IPR011051">
    <property type="entry name" value="RmlC_Cupin_sf"/>
</dbReference>
<gene>
    <name evidence="3" type="ORF">AA2016_1724</name>
    <name evidence="4" type="ORF">FHS67_002728</name>
</gene>
<dbReference type="Gene3D" id="2.60.120.10">
    <property type="entry name" value="Jelly Rolls"/>
    <property type="match status" value="1"/>
</dbReference>
<evidence type="ECO:0000256" key="1">
    <source>
        <dbReference type="SAM" id="MobiDB-lite"/>
    </source>
</evidence>
<reference evidence="4 6" key="2">
    <citation type="submission" date="2020-08" db="EMBL/GenBank/DDBJ databases">
        <title>Genomic Encyclopedia of Type Strains, Phase IV (KMG-IV): sequencing the most valuable type-strain genomes for metagenomic binning, comparative biology and taxonomic classification.</title>
        <authorList>
            <person name="Goeker M."/>
        </authorList>
    </citation>
    <scope>NUCLEOTIDE SEQUENCE [LARGE SCALE GENOMIC DNA]</scope>
    <source>
        <strain evidence="4 6">DSM 10368</strain>
    </source>
</reference>
<dbReference type="EMBL" id="CP015005">
    <property type="protein sequence ID" value="AMS40656.1"/>
    <property type="molecule type" value="Genomic_DNA"/>
</dbReference>
<evidence type="ECO:0000313" key="5">
    <source>
        <dbReference type="Proteomes" id="UP000075755"/>
    </source>
</evidence>
<dbReference type="KEGG" id="aak:AA2016_1724"/>
<dbReference type="AlphaFoldDB" id="A0AAC8YNE2"/>
<feature type="region of interest" description="Disordered" evidence="1">
    <location>
        <begin position="126"/>
        <end position="146"/>
    </location>
</feature>
<protein>
    <submittedName>
        <fullName evidence="3">Cupin</fullName>
    </submittedName>
</protein>
<name>A0AAC8YNE2_AMIAI</name>
<dbReference type="PANTHER" id="PTHR33387:SF3">
    <property type="entry name" value="DUF985 DOMAIN-CONTAINING PROTEIN"/>
    <property type="match status" value="1"/>
</dbReference>
<dbReference type="PANTHER" id="PTHR33387">
    <property type="entry name" value="RMLC-LIKE JELLY ROLL FOLD PROTEIN"/>
    <property type="match status" value="1"/>
</dbReference>
<accession>A0AAC8YNE2</accession>
<feature type="domain" description="DUF985" evidence="2">
    <location>
        <begin position="4"/>
        <end position="125"/>
    </location>
</feature>
<evidence type="ECO:0000313" key="6">
    <source>
        <dbReference type="Proteomes" id="UP000577697"/>
    </source>
</evidence>
<dbReference type="Proteomes" id="UP000577697">
    <property type="component" value="Unassembled WGS sequence"/>
</dbReference>
<dbReference type="InterPro" id="IPR039935">
    <property type="entry name" value="YML079W-like"/>
</dbReference>
<evidence type="ECO:0000259" key="2">
    <source>
        <dbReference type="Pfam" id="PF06172"/>
    </source>
</evidence>
<dbReference type="InterPro" id="IPR014710">
    <property type="entry name" value="RmlC-like_jellyroll"/>
</dbReference>
<keyword evidence="6" id="KW-1185">Reference proteome</keyword>
<sequence length="165" mass="18305">MTAQEIIASLSMHRHPEGGWYVETFRDSPEGGPHGERGNQTAIYFLLEHGDMSAWHRVKDAAEIWHYHAGAPIELKICPPGGKVSADVLGVDIAAGQRPQCVVPAGWWQTARSLGDWTLVGCTVSNSPSSSWRNRAGSRVRPLPRLPQPCARRRSAILPPERRRR</sequence>